<dbReference type="GO" id="GO:0016679">
    <property type="term" value="F:oxidoreductase activity, acting on diphenols and related substances as donors"/>
    <property type="evidence" value="ECO:0007669"/>
    <property type="project" value="TreeGrafter"/>
</dbReference>
<organism evidence="9 10">
    <name type="scientific">Paracoccus tegillarcae</name>
    <dbReference type="NCBI Taxonomy" id="1529068"/>
    <lineage>
        <taxon>Bacteria</taxon>
        <taxon>Pseudomonadati</taxon>
        <taxon>Pseudomonadota</taxon>
        <taxon>Alphaproteobacteria</taxon>
        <taxon>Rhodobacterales</taxon>
        <taxon>Paracoccaceae</taxon>
        <taxon>Paracoccus</taxon>
    </lineage>
</organism>
<keyword evidence="7" id="KW-0249">Electron transport</keyword>
<dbReference type="GO" id="GO:0009055">
    <property type="term" value="F:electron transfer activity"/>
    <property type="evidence" value="ECO:0007669"/>
    <property type="project" value="UniProtKB-UniRule"/>
</dbReference>
<keyword evidence="4 7" id="KW-1133">Transmembrane helix</keyword>
<dbReference type="GO" id="GO:0020037">
    <property type="term" value="F:heme binding"/>
    <property type="evidence" value="ECO:0007669"/>
    <property type="project" value="UniProtKB-UniRule"/>
</dbReference>
<keyword evidence="10" id="KW-1185">Reference proteome</keyword>
<dbReference type="GO" id="GO:0005886">
    <property type="term" value="C:plasma membrane"/>
    <property type="evidence" value="ECO:0007669"/>
    <property type="project" value="UniProtKB-SubCell"/>
</dbReference>
<feature type="transmembrane region" description="Helical" evidence="7">
    <location>
        <begin position="177"/>
        <end position="194"/>
    </location>
</feature>
<feature type="transmembrane region" description="Helical" evidence="7">
    <location>
        <begin position="12"/>
        <end position="30"/>
    </location>
</feature>
<keyword evidence="7" id="KW-0285">Flavoprotein</keyword>
<feature type="transmembrane region" description="Helical" evidence="7">
    <location>
        <begin position="80"/>
        <end position="97"/>
    </location>
</feature>
<dbReference type="InterPro" id="IPR013130">
    <property type="entry name" value="Fe3_Rdtase_TM_dom"/>
</dbReference>
<sequence length="208" mass="23563">MAQVINGYLRRIPVWAVWLGAAIPLALLVWDTLTGGLGVEPVRDIEHRLGRTALYFLIATLAVTPLMRITRISLLRFRRALGLISFTYAALHVASWISMEMGFLWGQMLTDVIKRPYLIFGMSAFVMLFALAVTSNDSSIRRLGAAGWRRLHRLVYPAVLLASIHWIWALKLWETKPLLVLGMILVLLALRVLIRRPLGRRPAKVQTN</sequence>
<comment type="similarity">
    <text evidence="7">Belongs to the MsrQ family.</text>
</comment>
<dbReference type="HAMAP" id="MF_01207">
    <property type="entry name" value="MsrQ"/>
    <property type="match status" value="1"/>
</dbReference>
<dbReference type="PANTHER" id="PTHR36964">
    <property type="entry name" value="PROTEIN-METHIONINE-SULFOXIDE REDUCTASE HEME-BINDING SUBUNIT MSRQ"/>
    <property type="match status" value="1"/>
</dbReference>
<comment type="subunit">
    <text evidence="7">Heterodimer of a catalytic subunit (MsrP) and a heme-binding subunit (MsrQ).</text>
</comment>
<protein>
    <recommendedName>
        <fullName evidence="7">Protein-methionine-sulfoxide reductase heme-binding subunit MsrQ</fullName>
    </recommendedName>
    <alternativeName>
        <fullName evidence="7">Flavocytochrome MsrQ</fullName>
    </alternativeName>
</protein>
<dbReference type="EMBL" id="CP025408">
    <property type="protein sequence ID" value="AUH33148.1"/>
    <property type="molecule type" value="Genomic_DNA"/>
</dbReference>
<keyword evidence="5 7" id="KW-0408">Iron</keyword>
<keyword evidence="3 7" id="KW-0812">Transmembrane</keyword>
<comment type="subcellular location">
    <subcellularLocation>
        <location evidence="7">Cell membrane</location>
        <topology evidence="7">Multi-pass membrane protein</topology>
    </subcellularLocation>
    <subcellularLocation>
        <location evidence="1">Membrane</location>
        <topology evidence="1">Multi-pass membrane protein</topology>
    </subcellularLocation>
</comment>
<name>A0A2K9EDW4_9RHOB</name>
<comment type="cofactor">
    <cofactor evidence="7">
        <name>FMN</name>
        <dbReference type="ChEBI" id="CHEBI:58210"/>
    </cofactor>
    <text evidence="7">Binds 1 FMN per subunit.</text>
</comment>
<evidence type="ECO:0000256" key="1">
    <source>
        <dbReference type="ARBA" id="ARBA00004141"/>
    </source>
</evidence>
<dbReference type="OrthoDB" id="9788328at2"/>
<keyword evidence="7" id="KW-0349">Heme</keyword>
<evidence type="ECO:0000259" key="8">
    <source>
        <dbReference type="Pfam" id="PF01794"/>
    </source>
</evidence>
<feature type="transmembrane region" description="Helical" evidence="7">
    <location>
        <begin position="154"/>
        <end position="171"/>
    </location>
</feature>
<dbReference type="PANTHER" id="PTHR36964:SF1">
    <property type="entry name" value="PROTEIN-METHIONINE-SULFOXIDE REDUCTASE HEME-BINDING SUBUNIT MSRQ"/>
    <property type="match status" value="1"/>
</dbReference>
<evidence type="ECO:0000313" key="10">
    <source>
        <dbReference type="Proteomes" id="UP000233742"/>
    </source>
</evidence>
<keyword evidence="6 7" id="KW-0472">Membrane</keyword>
<dbReference type="KEGG" id="paro:CUV01_06880"/>
<evidence type="ECO:0000256" key="2">
    <source>
        <dbReference type="ARBA" id="ARBA00022448"/>
    </source>
</evidence>
<gene>
    <name evidence="7" type="primary">msrQ</name>
    <name evidence="9" type="ORF">CUV01_06880</name>
</gene>
<accession>A0A2K9EDW4</accession>
<evidence type="ECO:0000256" key="3">
    <source>
        <dbReference type="ARBA" id="ARBA00022692"/>
    </source>
</evidence>
<reference evidence="9 10" key="1">
    <citation type="submission" date="2017-12" db="EMBL/GenBank/DDBJ databases">
        <authorList>
            <person name="Hurst M.R.H."/>
        </authorList>
    </citation>
    <scope>NUCLEOTIDE SEQUENCE [LARGE SCALE GENOMIC DNA]</scope>
    <source>
        <strain evidence="9 10">BM15</strain>
    </source>
</reference>
<evidence type="ECO:0000313" key="9">
    <source>
        <dbReference type="EMBL" id="AUH33148.1"/>
    </source>
</evidence>
<keyword evidence="2 7" id="KW-0813">Transport</keyword>
<dbReference type="GO" id="GO:0046872">
    <property type="term" value="F:metal ion binding"/>
    <property type="evidence" value="ECO:0007669"/>
    <property type="project" value="UniProtKB-KW"/>
</dbReference>
<dbReference type="AlphaFoldDB" id="A0A2K9EDW4"/>
<dbReference type="InterPro" id="IPR022837">
    <property type="entry name" value="MsrQ-like"/>
</dbReference>
<comment type="function">
    <text evidence="7">Part of the MsrPQ system that repairs oxidized periplasmic proteins containing methionine sulfoxide residues (Met-O), using respiratory chain electrons. Thus protects these proteins from oxidative-stress damage caused by reactive species of oxygen and chlorine generated by the host defense mechanisms. MsrPQ is essential for the maintenance of envelope integrity under bleach stress, rescuing a wide series of structurally unrelated periplasmic proteins from methionine oxidation. MsrQ provides electrons for reduction to the reductase catalytic subunit MsrP, using the quinone pool of the respiratory chain.</text>
</comment>
<dbReference type="GO" id="GO:0010181">
    <property type="term" value="F:FMN binding"/>
    <property type="evidence" value="ECO:0007669"/>
    <property type="project" value="UniProtKB-UniRule"/>
</dbReference>
<evidence type="ECO:0000256" key="7">
    <source>
        <dbReference type="HAMAP-Rule" id="MF_01207"/>
    </source>
</evidence>
<keyword evidence="7" id="KW-1003">Cell membrane</keyword>
<dbReference type="RefSeq" id="WP_101459818.1">
    <property type="nucleotide sequence ID" value="NZ_CP025408.1"/>
</dbReference>
<dbReference type="Pfam" id="PF01794">
    <property type="entry name" value="Ferric_reduct"/>
    <property type="match status" value="1"/>
</dbReference>
<evidence type="ECO:0000256" key="4">
    <source>
        <dbReference type="ARBA" id="ARBA00022989"/>
    </source>
</evidence>
<feature type="domain" description="Ferric oxidoreductase" evidence="8">
    <location>
        <begin position="49"/>
        <end position="162"/>
    </location>
</feature>
<comment type="cofactor">
    <cofactor evidence="7">
        <name>heme b</name>
        <dbReference type="ChEBI" id="CHEBI:60344"/>
    </cofactor>
    <text evidence="7">Binds 1 heme b (iron(II)-protoporphyrin IX) group per subunit.</text>
</comment>
<keyword evidence="7" id="KW-0288">FMN</keyword>
<evidence type="ECO:0000256" key="5">
    <source>
        <dbReference type="ARBA" id="ARBA00023004"/>
    </source>
</evidence>
<dbReference type="Proteomes" id="UP000233742">
    <property type="component" value="Chromosome"/>
</dbReference>
<proteinExistence type="inferred from homology"/>
<feature type="transmembrane region" description="Helical" evidence="7">
    <location>
        <begin position="50"/>
        <end position="68"/>
    </location>
</feature>
<dbReference type="GO" id="GO:0030091">
    <property type="term" value="P:protein repair"/>
    <property type="evidence" value="ECO:0007669"/>
    <property type="project" value="UniProtKB-UniRule"/>
</dbReference>
<evidence type="ECO:0000256" key="6">
    <source>
        <dbReference type="ARBA" id="ARBA00023136"/>
    </source>
</evidence>
<keyword evidence="7" id="KW-0479">Metal-binding</keyword>
<feature type="transmembrane region" description="Helical" evidence="7">
    <location>
        <begin position="117"/>
        <end position="134"/>
    </location>
</feature>